<keyword evidence="5" id="KW-1185">Reference proteome</keyword>
<dbReference type="Gene3D" id="3.40.50.300">
    <property type="entry name" value="P-loop containing nucleotide triphosphate hydrolases"/>
    <property type="match status" value="1"/>
</dbReference>
<dbReference type="Pfam" id="PF25053">
    <property type="entry name" value="DUF7791"/>
    <property type="match status" value="1"/>
</dbReference>
<dbReference type="InterPro" id="IPR027417">
    <property type="entry name" value="P-loop_NTPase"/>
</dbReference>
<dbReference type="InterPro" id="IPR056884">
    <property type="entry name" value="NPHP3-like_N"/>
</dbReference>
<organism evidence="4 5">
    <name type="scientific">Sarocladium strictum</name>
    <name type="common">Black bundle disease fungus</name>
    <name type="synonym">Acremonium strictum</name>
    <dbReference type="NCBI Taxonomy" id="5046"/>
    <lineage>
        <taxon>Eukaryota</taxon>
        <taxon>Fungi</taxon>
        <taxon>Dikarya</taxon>
        <taxon>Ascomycota</taxon>
        <taxon>Pezizomycotina</taxon>
        <taxon>Sordariomycetes</taxon>
        <taxon>Hypocreomycetidae</taxon>
        <taxon>Hypocreales</taxon>
        <taxon>Sarocladiaceae</taxon>
        <taxon>Sarocladium</taxon>
    </lineage>
</organism>
<reference evidence="4" key="1">
    <citation type="submission" date="2022-10" db="EMBL/GenBank/DDBJ databases">
        <title>Determination and structural analysis of whole genome sequence of Sarocladium strictum F4-1.</title>
        <authorList>
            <person name="Hu L."/>
            <person name="Jiang Y."/>
        </authorList>
    </citation>
    <scope>NUCLEOTIDE SEQUENCE</scope>
    <source>
        <strain evidence="4">F4-1</strain>
    </source>
</reference>
<dbReference type="EMBL" id="JAPDFR010000001">
    <property type="protein sequence ID" value="KAK0391125.1"/>
    <property type="molecule type" value="Genomic_DNA"/>
</dbReference>
<feature type="domain" description="DUF7791" evidence="3">
    <location>
        <begin position="605"/>
        <end position="755"/>
    </location>
</feature>
<feature type="domain" description="Nephrocystin 3-like N-terminal" evidence="2">
    <location>
        <begin position="330"/>
        <end position="500"/>
    </location>
</feature>
<keyword evidence="1" id="KW-0677">Repeat</keyword>
<dbReference type="InterPro" id="IPR056693">
    <property type="entry name" value="DUF7791"/>
</dbReference>
<evidence type="ECO:0000256" key="1">
    <source>
        <dbReference type="ARBA" id="ARBA00022737"/>
    </source>
</evidence>
<evidence type="ECO:0008006" key="6">
    <source>
        <dbReference type="Google" id="ProtNLM"/>
    </source>
</evidence>
<dbReference type="SUPFAM" id="SSF52540">
    <property type="entry name" value="P-loop containing nucleoside triphosphate hydrolases"/>
    <property type="match status" value="1"/>
</dbReference>
<proteinExistence type="predicted"/>
<dbReference type="AlphaFoldDB" id="A0AA39GPE5"/>
<dbReference type="PANTHER" id="PTHR10039">
    <property type="entry name" value="AMELOGENIN"/>
    <property type="match status" value="1"/>
</dbReference>
<evidence type="ECO:0000259" key="2">
    <source>
        <dbReference type="Pfam" id="PF24883"/>
    </source>
</evidence>
<evidence type="ECO:0000313" key="5">
    <source>
        <dbReference type="Proteomes" id="UP001175261"/>
    </source>
</evidence>
<comment type="caution">
    <text evidence="4">The sequence shown here is derived from an EMBL/GenBank/DDBJ whole genome shotgun (WGS) entry which is preliminary data.</text>
</comment>
<accession>A0AA39GPE5</accession>
<evidence type="ECO:0000259" key="3">
    <source>
        <dbReference type="Pfam" id="PF25053"/>
    </source>
</evidence>
<name>A0AA39GPE5_SARSR</name>
<sequence>MQVKARAWLSYGAFLQLTGAGRRSQTSPLTNHKSSTSVMELDTAIGIVALVIQGCELAAKLYSKYRDQQTHASRLADVELERELSDLNKCVDRLQQPSVLSTERNHDIIAQHQQTLRDASIATAKAISNLSGALEEYKPKPDQSAFRSIVKAGIQVLHEKRLQQLKNEVDACRDRTLFMFAAMCNEKQDLSISLQTDTIHNQEKQLELSHQMWADIRRISAFNHDNLRTLILETKDGKAQTLESRASDTLDGDQSRPEGSSITLFQALGSGSLAEATTYDFKSVFSQVRKCIYFERLKERQDIIREAHYATFHWIFRDNCSGSQAEAFASFPRWLAEGHGCYWIQGKAGSGKSTLVKRIHEHEKTQEYLREWCGQSTLLTASFFFWYLGSSLQKTIEGMLRSLLFNLLEKAPHLVLNALPELFLEAMKARMGQDFLPPTLTQLRSGFVCLLDACEKSRKFKICFFIDGLDESSDDKAELGTFFTELGTKYKAAKFVLSSRPLADFVDIFAELPGLRVQDLTTADIDGYTRSLIRADRYVISEREVKNLIDTISDRSQGVFLWVTVVVRTVLEGLRHGDTVPELQARIEQLPAELKDLYRRMLEDIHPTYRPHAAEMLLLVATAFDPMHPKQDQPLLDPFPAIQLSFALDGCAAAIEAPIEHYSEEEVQDRIEQIGPRLRSRCLGLLELRDCSKKYENPRGPLPGKRLFSVCVEPFHKTAVEFLLDEEVSEFLKSAAREGFNAFDVLFCSLVRIVKIAAFLDPERPDIPASDFTPWHYLLEVMFLATDAARRGSGVKLDYIDAFTQVLSKRWAAWAEANAPEQYQNSHWMSMLLCNRKTSQGDWMGAEEDRVNLGLDDYICTQLCTRCDFIGLTRILSLLYRPDDLKLLMDSGPSVSPEDATLLLRCLIQARFNPQGAGDIRGYLESESHIGLAALLAAGADPNAPDTEDPSLTVWSRFLRSIFDFLMCKKWTFCPDDAGSVLMSILEDFVSHKADLSVTVLWRDDPLPPSTYVYTLHLLAVEGHAMFEGHNQKSGESLSTRSFQLLGEPLAQAAHFLRAEEDKAGIHNYARGPRRWLKVARLSRAKSTGMKTGGEGGRRSISPLNVVRNWASRSKSSR</sequence>
<evidence type="ECO:0000313" key="4">
    <source>
        <dbReference type="EMBL" id="KAK0391125.1"/>
    </source>
</evidence>
<dbReference type="Proteomes" id="UP001175261">
    <property type="component" value="Unassembled WGS sequence"/>
</dbReference>
<protein>
    <recommendedName>
        <fullName evidence="6">NACHT domain-containing protein</fullName>
    </recommendedName>
</protein>
<dbReference type="PANTHER" id="PTHR10039:SF5">
    <property type="entry name" value="NACHT DOMAIN-CONTAINING PROTEIN"/>
    <property type="match status" value="1"/>
</dbReference>
<dbReference type="Pfam" id="PF24883">
    <property type="entry name" value="NPHP3_N"/>
    <property type="match status" value="1"/>
</dbReference>
<gene>
    <name evidence="4" type="ORF">NLU13_0627</name>
</gene>